<dbReference type="EnsemblPlants" id="MELO3C030399.2.1">
    <property type="protein sequence ID" value="MELO3C030399.2.1"/>
    <property type="gene ID" value="MELO3C030399.2"/>
</dbReference>
<dbReference type="AlphaFoldDB" id="A0A9I9E8W1"/>
<reference evidence="1" key="1">
    <citation type="submission" date="2023-03" db="UniProtKB">
        <authorList>
            <consortium name="EnsemblPlants"/>
        </authorList>
    </citation>
    <scope>IDENTIFICATION</scope>
</reference>
<name>A0A9I9E8W1_CUCME</name>
<dbReference type="Gramene" id="MELO3C030399.2.1">
    <property type="protein sequence ID" value="MELO3C030399.2.1"/>
    <property type="gene ID" value="MELO3C030399.2"/>
</dbReference>
<protein>
    <submittedName>
        <fullName evidence="1">Uncharacterized protein</fullName>
    </submittedName>
</protein>
<accession>A0A9I9E8W1</accession>
<sequence length="185" mass="20611">GKTVNQPKDANQHAPRVGSQGQFLIKCLCFGIPATKRTVIWGEIEAREPPKAILIDARMVNLLLLEQFAVAEQERFEVFDAQTSQLFTHHLPNTCVSTGDFHVSSAVAAVRLLLPFAKTSLDQGSKIHSLHDCCLALVLSAWQEFFSVGTPNNSEALRKRLGQLQDPIYLWFLSADKSVRQLQQV</sequence>
<organism evidence="1">
    <name type="scientific">Cucumis melo</name>
    <name type="common">Muskmelon</name>
    <dbReference type="NCBI Taxonomy" id="3656"/>
    <lineage>
        <taxon>Eukaryota</taxon>
        <taxon>Viridiplantae</taxon>
        <taxon>Streptophyta</taxon>
        <taxon>Embryophyta</taxon>
        <taxon>Tracheophyta</taxon>
        <taxon>Spermatophyta</taxon>
        <taxon>Magnoliopsida</taxon>
        <taxon>eudicotyledons</taxon>
        <taxon>Gunneridae</taxon>
        <taxon>Pentapetalae</taxon>
        <taxon>rosids</taxon>
        <taxon>fabids</taxon>
        <taxon>Cucurbitales</taxon>
        <taxon>Cucurbitaceae</taxon>
        <taxon>Benincaseae</taxon>
        <taxon>Cucumis</taxon>
    </lineage>
</organism>
<proteinExistence type="predicted"/>
<evidence type="ECO:0000313" key="1">
    <source>
        <dbReference type="EnsemblPlants" id="MELO3C030399.2.1"/>
    </source>
</evidence>